<feature type="domain" description="Protein kinase" evidence="1">
    <location>
        <begin position="102"/>
        <end position="375"/>
    </location>
</feature>
<reference evidence="2 4" key="1">
    <citation type="submission" date="2017-11" db="EMBL/GenBank/DDBJ databases">
        <title>The genome of Rhizophagus clarus HR1 reveals common genetic basis of auxotrophy among arbuscular mycorrhizal fungi.</title>
        <authorList>
            <person name="Kobayashi Y."/>
        </authorList>
    </citation>
    <scope>NUCLEOTIDE SEQUENCE [LARGE SCALE GENOMIC DNA]</scope>
    <source>
        <strain evidence="2 4">HR1</strain>
    </source>
</reference>
<evidence type="ECO:0000259" key="1">
    <source>
        <dbReference type="PROSITE" id="PS50011"/>
    </source>
</evidence>
<dbReference type="Pfam" id="PF07714">
    <property type="entry name" value="PK_Tyr_Ser-Thr"/>
    <property type="match status" value="1"/>
</dbReference>
<dbReference type="AlphaFoldDB" id="A0A2Z6QEL4"/>
<keyword evidence="4" id="KW-1185">Reference proteome</keyword>
<proteinExistence type="predicted"/>
<gene>
    <name evidence="3" type="ORF">RCL2_001967400</name>
    <name evidence="2" type="ORF">RclHR1_00010073</name>
</gene>
<dbReference type="EMBL" id="BEXD01000001">
    <property type="protein sequence ID" value="GBB83191.1"/>
    <property type="molecule type" value="Genomic_DNA"/>
</dbReference>
<keyword evidence="3" id="KW-0808">Transferase</keyword>
<dbReference type="PANTHER" id="PTHR23257">
    <property type="entry name" value="SERINE-THREONINE PROTEIN KINASE"/>
    <property type="match status" value="1"/>
</dbReference>
<dbReference type="GO" id="GO:0005524">
    <property type="term" value="F:ATP binding"/>
    <property type="evidence" value="ECO:0007669"/>
    <property type="project" value="InterPro"/>
</dbReference>
<name>A0A2Z6QEL4_9GLOM</name>
<accession>A0A2Z6QEL4</accession>
<dbReference type="InterPro" id="IPR001245">
    <property type="entry name" value="Ser-Thr/Tyr_kinase_cat_dom"/>
</dbReference>
<evidence type="ECO:0000313" key="2">
    <source>
        <dbReference type="EMBL" id="GBB83191.1"/>
    </source>
</evidence>
<dbReference type="PROSITE" id="PS50011">
    <property type="entry name" value="PROTEIN_KINASE_DOM"/>
    <property type="match status" value="1"/>
</dbReference>
<dbReference type="InterPro" id="IPR000719">
    <property type="entry name" value="Prot_kinase_dom"/>
</dbReference>
<dbReference type="EMBL" id="BLAL01000218">
    <property type="protein sequence ID" value="GES92914.1"/>
    <property type="molecule type" value="Genomic_DNA"/>
</dbReference>
<comment type="caution">
    <text evidence="2">The sequence shown here is derived from an EMBL/GenBank/DDBJ whole genome shotgun (WGS) entry which is preliminary data.</text>
</comment>
<dbReference type="GO" id="GO:0007165">
    <property type="term" value="P:signal transduction"/>
    <property type="evidence" value="ECO:0007669"/>
    <property type="project" value="TreeGrafter"/>
</dbReference>
<dbReference type="Proteomes" id="UP000615446">
    <property type="component" value="Unassembled WGS sequence"/>
</dbReference>
<dbReference type="InterPro" id="IPR011009">
    <property type="entry name" value="Kinase-like_dom_sf"/>
</dbReference>
<dbReference type="Proteomes" id="UP000247702">
    <property type="component" value="Unassembled WGS sequence"/>
</dbReference>
<reference evidence="3" key="2">
    <citation type="submission" date="2019-10" db="EMBL/GenBank/DDBJ databases">
        <title>Conservation and host-specific expression of non-tandemly repeated heterogenous ribosome RNA gene in arbuscular mycorrhizal fungi.</title>
        <authorList>
            <person name="Maeda T."/>
            <person name="Kobayashi Y."/>
            <person name="Nakagawa T."/>
            <person name="Ezawa T."/>
            <person name="Yamaguchi K."/>
            <person name="Bino T."/>
            <person name="Nishimoto Y."/>
            <person name="Shigenobu S."/>
            <person name="Kawaguchi M."/>
        </authorList>
    </citation>
    <scope>NUCLEOTIDE SEQUENCE</scope>
    <source>
        <strain evidence="3">HR1</strain>
    </source>
</reference>
<dbReference type="InterPro" id="IPR050167">
    <property type="entry name" value="Ser_Thr_protein_kinase"/>
</dbReference>
<sequence length="429" mass="49798">MEEIKINDNVFNKSKVPHSQLTEEQNLLIELKERFKAFHLCDECKQPNTGYDWCQSCNAARFKLNFKNWSSGNNAIDEFIQKAQLDAKRYRDVLEWIEYDRFEDVKYLTKGGFGTTYKAIWKDGDICSWDSTENKWKRGIFNEDHTIKVALKSMHNLQDITTEFLREFDSHVVTSGKNGGMIRCYGITKNPKTKNFMMVMSFVEIGGLRYHLDKIFNLLDWKQKLTILKDIANGLNENHDDDTLLYNIHNAYITDLGLCQLANIALHIDNKEINEVLPYVAPEVLKGEKYTQESSIYGFGVIAYEVCTGLPPYHNMGHDEFLSIEICKGLRPTSDYKIPRLIFELIEKCWDTDPLKRPKIAELRKVLGDLCNYNLEISKQFEEVDKFNDKITCLTSPGMILYSKNSQAIYTSRFLDFDNLPEPKNADDD</sequence>
<keyword evidence="3" id="KW-0418">Kinase</keyword>
<dbReference type="OrthoDB" id="4062651at2759"/>
<dbReference type="GO" id="GO:0004672">
    <property type="term" value="F:protein kinase activity"/>
    <property type="evidence" value="ECO:0007669"/>
    <property type="project" value="InterPro"/>
</dbReference>
<dbReference type="GO" id="GO:0005737">
    <property type="term" value="C:cytoplasm"/>
    <property type="evidence" value="ECO:0007669"/>
    <property type="project" value="TreeGrafter"/>
</dbReference>
<dbReference type="SUPFAM" id="SSF56112">
    <property type="entry name" value="Protein kinase-like (PK-like)"/>
    <property type="match status" value="1"/>
</dbReference>
<protein>
    <submittedName>
        <fullName evidence="3">Kinase-like domain-containing protein</fullName>
    </submittedName>
</protein>
<dbReference type="Gene3D" id="1.10.510.10">
    <property type="entry name" value="Transferase(Phosphotransferase) domain 1"/>
    <property type="match status" value="1"/>
</dbReference>
<organism evidence="2 4">
    <name type="scientific">Rhizophagus clarus</name>
    <dbReference type="NCBI Taxonomy" id="94130"/>
    <lineage>
        <taxon>Eukaryota</taxon>
        <taxon>Fungi</taxon>
        <taxon>Fungi incertae sedis</taxon>
        <taxon>Mucoromycota</taxon>
        <taxon>Glomeromycotina</taxon>
        <taxon>Glomeromycetes</taxon>
        <taxon>Glomerales</taxon>
        <taxon>Glomeraceae</taxon>
        <taxon>Rhizophagus</taxon>
    </lineage>
</organism>
<evidence type="ECO:0000313" key="3">
    <source>
        <dbReference type="EMBL" id="GES92914.1"/>
    </source>
</evidence>
<dbReference type="PANTHER" id="PTHR23257:SF963">
    <property type="entry name" value="AT08303P"/>
    <property type="match status" value="1"/>
</dbReference>
<evidence type="ECO:0000313" key="4">
    <source>
        <dbReference type="Proteomes" id="UP000247702"/>
    </source>
</evidence>